<evidence type="ECO:0000313" key="3">
    <source>
        <dbReference type="Proteomes" id="UP001208186"/>
    </source>
</evidence>
<name>A0AAE3LK93_9EURY</name>
<reference evidence="2" key="1">
    <citation type="submission" date="2023-02" db="EMBL/GenBank/DDBJ databases">
        <title>Enrichment on poylsaccharides allowed isolation of novel metabolic and taxonomic groups of Haloarchaea.</title>
        <authorList>
            <person name="Sorokin D.Y."/>
            <person name="Elcheninov A.G."/>
            <person name="Khizhniak T.V."/>
            <person name="Kolganova T.V."/>
            <person name="Kublanov I.V."/>
        </authorList>
    </citation>
    <scope>NUCLEOTIDE SEQUENCE</scope>
    <source>
        <strain evidence="1 3">HArc-curdl5-1</strain>
        <strain evidence="2">HArc-curdl7</strain>
    </source>
</reference>
<dbReference type="EMBL" id="JAOPKC010000020">
    <property type="protein sequence ID" value="MCU4719079.1"/>
    <property type="molecule type" value="Genomic_DNA"/>
</dbReference>
<evidence type="ECO:0000313" key="4">
    <source>
        <dbReference type="Proteomes" id="UP001209746"/>
    </source>
</evidence>
<dbReference type="RefSeq" id="WP_315909831.1">
    <property type="nucleotide sequence ID" value="NZ_JAOPKC010000020.1"/>
</dbReference>
<comment type="caution">
    <text evidence="2">The sequence shown here is derived from an EMBL/GenBank/DDBJ whole genome shotgun (WGS) entry which is preliminary data.</text>
</comment>
<dbReference type="EMBL" id="JAOPKD010000020">
    <property type="protein sequence ID" value="MCU4728148.1"/>
    <property type="molecule type" value="Genomic_DNA"/>
</dbReference>
<keyword evidence="3" id="KW-1185">Reference proteome</keyword>
<sequence>MHNGFSSFQSKKAPDSDKNISTVLRISERDSGIELSISYKEAIKSGTSFKTQQSCDLTLSGLSAAQVLDIVQLLEEWIESESHPTVKLEMDDVDGLHTYEESESYGRSRSHEIEFTEVTISVSKQFVEFVYWNDSKSEWVDVSIPSSEVVDHGVPQDIQNVTKLYQTFYDFFTIEYSGKTDYFEEEGPISSERPSVYQIEQIFNRFGEISIPLRERRGDREPLTIDDEADVQYLLHALLKLYFDDVRREPHTERHSSVDPRIDFLIQDETIGIEVKRASPTRREKSLRKELSEDKEQYRLDTNIDTLLIFVYDPLKQIENKAEFEGSFEQETPQMKTKVTVTR</sequence>
<dbReference type="AlphaFoldDB" id="A0AAE3LK93"/>
<gene>
    <name evidence="2" type="ORF">OB914_14420</name>
    <name evidence="1" type="ORF">OB916_13575</name>
</gene>
<organism evidence="2 4">
    <name type="scientific">Halapricum hydrolyticum</name>
    <dbReference type="NCBI Taxonomy" id="2979991"/>
    <lineage>
        <taxon>Archaea</taxon>
        <taxon>Methanobacteriati</taxon>
        <taxon>Methanobacteriota</taxon>
        <taxon>Stenosarchaea group</taxon>
        <taxon>Halobacteria</taxon>
        <taxon>Halobacteriales</taxon>
        <taxon>Haloarculaceae</taxon>
        <taxon>Halapricum</taxon>
    </lineage>
</organism>
<evidence type="ECO:0000313" key="2">
    <source>
        <dbReference type="EMBL" id="MCU4728148.1"/>
    </source>
</evidence>
<proteinExistence type="predicted"/>
<evidence type="ECO:0000313" key="1">
    <source>
        <dbReference type="EMBL" id="MCU4719079.1"/>
    </source>
</evidence>
<protein>
    <submittedName>
        <fullName evidence="2">Uncharacterized protein</fullName>
    </submittedName>
</protein>
<dbReference type="Proteomes" id="UP001208186">
    <property type="component" value="Unassembled WGS sequence"/>
</dbReference>
<dbReference type="Pfam" id="PF18742">
    <property type="entry name" value="DpnII-MboI"/>
    <property type="match status" value="1"/>
</dbReference>
<accession>A0AAE3LK93</accession>
<dbReference type="Proteomes" id="UP001209746">
    <property type="component" value="Unassembled WGS sequence"/>
</dbReference>